<protein>
    <recommendedName>
        <fullName evidence="1">DUF7795 domain-containing protein</fullName>
    </recommendedName>
</protein>
<dbReference type="Pfam" id="PF25071">
    <property type="entry name" value="DUF7795"/>
    <property type="match status" value="1"/>
</dbReference>
<accession>A0A2Z7BSJ0</accession>
<organism evidence="2 3">
    <name type="scientific">Dorcoceras hygrometricum</name>
    <dbReference type="NCBI Taxonomy" id="472368"/>
    <lineage>
        <taxon>Eukaryota</taxon>
        <taxon>Viridiplantae</taxon>
        <taxon>Streptophyta</taxon>
        <taxon>Embryophyta</taxon>
        <taxon>Tracheophyta</taxon>
        <taxon>Spermatophyta</taxon>
        <taxon>Magnoliopsida</taxon>
        <taxon>eudicotyledons</taxon>
        <taxon>Gunneridae</taxon>
        <taxon>Pentapetalae</taxon>
        <taxon>asterids</taxon>
        <taxon>lamiids</taxon>
        <taxon>Lamiales</taxon>
        <taxon>Gesneriaceae</taxon>
        <taxon>Didymocarpoideae</taxon>
        <taxon>Trichosporeae</taxon>
        <taxon>Loxocarpinae</taxon>
        <taxon>Dorcoceras</taxon>
    </lineage>
</organism>
<evidence type="ECO:0000313" key="2">
    <source>
        <dbReference type="EMBL" id="KZV37379.1"/>
    </source>
</evidence>
<gene>
    <name evidence="2" type="ORF">F511_01247</name>
</gene>
<dbReference type="AlphaFoldDB" id="A0A2Z7BSJ0"/>
<keyword evidence="3" id="KW-1185">Reference proteome</keyword>
<dbReference type="OrthoDB" id="744228at2759"/>
<dbReference type="InterPro" id="IPR056697">
    <property type="entry name" value="DUF7795"/>
</dbReference>
<dbReference type="EMBL" id="KV003144">
    <property type="protein sequence ID" value="KZV37379.1"/>
    <property type="molecule type" value="Genomic_DNA"/>
</dbReference>
<feature type="domain" description="DUF7795" evidence="1">
    <location>
        <begin position="3"/>
        <end position="120"/>
    </location>
</feature>
<proteinExistence type="predicted"/>
<reference evidence="2 3" key="1">
    <citation type="journal article" date="2015" name="Proc. Natl. Acad. Sci. U.S.A.">
        <title>The resurrection genome of Boea hygrometrica: A blueprint for survival of dehydration.</title>
        <authorList>
            <person name="Xiao L."/>
            <person name="Yang G."/>
            <person name="Zhang L."/>
            <person name="Yang X."/>
            <person name="Zhao S."/>
            <person name="Ji Z."/>
            <person name="Zhou Q."/>
            <person name="Hu M."/>
            <person name="Wang Y."/>
            <person name="Chen M."/>
            <person name="Xu Y."/>
            <person name="Jin H."/>
            <person name="Xiao X."/>
            <person name="Hu G."/>
            <person name="Bao F."/>
            <person name="Hu Y."/>
            <person name="Wan P."/>
            <person name="Li L."/>
            <person name="Deng X."/>
            <person name="Kuang T."/>
            <person name="Xiang C."/>
            <person name="Zhu J.K."/>
            <person name="Oliver M.J."/>
            <person name="He Y."/>
        </authorList>
    </citation>
    <scope>NUCLEOTIDE SEQUENCE [LARGE SCALE GENOMIC DNA]</scope>
    <source>
        <strain evidence="3">cv. XS01</strain>
    </source>
</reference>
<dbReference type="PANTHER" id="PTHR35305:SF2">
    <property type="entry name" value="FAD-BINDING PROTEIN"/>
    <property type="match status" value="1"/>
</dbReference>
<dbReference type="Proteomes" id="UP000250235">
    <property type="component" value="Unassembled WGS sequence"/>
</dbReference>
<name>A0A2Z7BSJ0_9LAMI</name>
<dbReference type="PANTHER" id="PTHR35305">
    <property type="entry name" value="FAD-BINDING PROTEIN"/>
    <property type="match status" value="1"/>
</dbReference>
<evidence type="ECO:0000259" key="1">
    <source>
        <dbReference type="Pfam" id="PF25071"/>
    </source>
</evidence>
<sequence>MEDGIVQIYADFMTRVTKFEELGTLGSTLLVSFQRALGFLQRPPVKKTSTLVESIIKAHGTKRFLSYVEAGCKNIHDDVQNVGKLQTCHLGLQDHMKKAETIISELQHFLDDAALIVQTTEEQDEDVISSADSCTVF</sequence>
<evidence type="ECO:0000313" key="3">
    <source>
        <dbReference type="Proteomes" id="UP000250235"/>
    </source>
</evidence>